<dbReference type="OrthoDB" id="2139606at2759"/>
<proteinExistence type="inferred from homology"/>
<comment type="pathway">
    <text evidence="2">Protein modification; protein glycosylation.</text>
</comment>
<comment type="subcellular location">
    <subcellularLocation>
        <location evidence="1 13">Golgi apparatus membrane</location>
        <topology evidence="1 13">Single-pass type II membrane protein</topology>
    </subcellularLocation>
</comment>
<evidence type="ECO:0000256" key="12">
    <source>
        <dbReference type="ARBA" id="ARBA00023180"/>
    </source>
</evidence>
<organism evidence="14 15">
    <name type="scientific">Triplophysa rosa</name>
    <name type="common">Cave loach</name>
    <dbReference type="NCBI Taxonomy" id="992332"/>
    <lineage>
        <taxon>Eukaryota</taxon>
        <taxon>Metazoa</taxon>
        <taxon>Chordata</taxon>
        <taxon>Craniata</taxon>
        <taxon>Vertebrata</taxon>
        <taxon>Euteleostomi</taxon>
        <taxon>Actinopterygii</taxon>
        <taxon>Neopterygii</taxon>
        <taxon>Teleostei</taxon>
        <taxon>Ostariophysi</taxon>
        <taxon>Cypriniformes</taxon>
        <taxon>Nemacheilidae</taxon>
        <taxon>Triplophysa</taxon>
    </lineage>
</organism>
<reference evidence="14" key="1">
    <citation type="submission" date="2021-02" db="EMBL/GenBank/DDBJ databases">
        <title>Comparative genomics reveals that relaxation of natural selection precedes convergent phenotypic evolution of cavefish.</title>
        <authorList>
            <person name="Peng Z."/>
        </authorList>
    </citation>
    <scope>NUCLEOTIDE SEQUENCE</scope>
    <source>
        <tissue evidence="14">Muscle</tissue>
    </source>
</reference>
<accession>A0A9W7TRR6</accession>
<evidence type="ECO:0000256" key="9">
    <source>
        <dbReference type="ARBA" id="ARBA00023034"/>
    </source>
</evidence>
<evidence type="ECO:0000256" key="1">
    <source>
        <dbReference type="ARBA" id="ARBA00004323"/>
    </source>
</evidence>
<comment type="caution">
    <text evidence="14">The sequence shown here is derived from an EMBL/GenBank/DDBJ whole genome shotgun (WGS) entry which is preliminary data.</text>
</comment>
<keyword evidence="7 13" id="KW-0735">Signal-anchor</keyword>
<dbReference type="Pfam" id="PF01762">
    <property type="entry name" value="Galactosyl_T"/>
    <property type="match status" value="1"/>
</dbReference>
<dbReference type="GO" id="GO:0006493">
    <property type="term" value="P:protein O-linked glycosylation"/>
    <property type="evidence" value="ECO:0007669"/>
    <property type="project" value="TreeGrafter"/>
</dbReference>
<feature type="transmembrane region" description="Helical" evidence="13">
    <location>
        <begin position="27"/>
        <end position="52"/>
    </location>
</feature>
<keyword evidence="9 13" id="KW-0333">Golgi apparatus</keyword>
<dbReference type="EMBL" id="JAFHDT010000013">
    <property type="protein sequence ID" value="KAI7801596.1"/>
    <property type="molecule type" value="Genomic_DNA"/>
</dbReference>
<dbReference type="GO" id="GO:0000139">
    <property type="term" value="C:Golgi membrane"/>
    <property type="evidence" value="ECO:0007669"/>
    <property type="project" value="UniProtKB-SubCell"/>
</dbReference>
<evidence type="ECO:0000256" key="8">
    <source>
        <dbReference type="ARBA" id="ARBA00022989"/>
    </source>
</evidence>
<dbReference type="Proteomes" id="UP001059041">
    <property type="component" value="Linkage Group LG13"/>
</dbReference>
<evidence type="ECO:0000256" key="5">
    <source>
        <dbReference type="ARBA" id="ARBA00022679"/>
    </source>
</evidence>
<dbReference type="GO" id="GO:0008194">
    <property type="term" value="F:UDP-glycosyltransferase activity"/>
    <property type="evidence" value="ECO:0007669"/>
    <property type="project" value="TreeGrafter"/>
</dbReference>
<evidence type="ECO:0000256" key="3">
    <source>
        <dbReference type="ARBA" id="ARBA00008661"/>
    </source>
</evidence>
<evidence type="ECO:0000256" key="4">
    <source>
        <dbReference type="ARBA" id="ARBA00022676"/>
    </source>
</evidence>
<dbReference type="Gene3D" id="3.90.550.50">
    <property type="match status" value="1"/>
</dbReference>
<dbReference type="PANTHER" id="PTHR11214">
    <property type="entry name" value="BETA-1,3-N-ACETYLGLUCOSAMINYLTRANSFERASE"/>
    <property type="match status" value="1"/>
</dbReference>
<dbReference type="AlphaFoldDB" id="A0A9W7TRR6"/>
<evidence type="ECO:0000256" key="10">
    <source>
        <dbReference type="ARBA" id="ARBA00023098"/>
    </source>
</evidence>
<evidence type="ECO:0000256" key="6">
    <source>
        <dbReference type="ARBA" id="ARBA00022692"/>
    </source>
</evidence>
<comment type="similarity">
    <text evidence="3 13">Belongs to the glycosyltransferase 31 family.</text>
</comment>
<keyword evidence="5" id="KW-0808">Transferase</keyword>
<protein>
    <recommendedName>
        <fullName evidence="13">Hexosyltransferase</fullName>
        <ecNumber evidence="13">2.4.1.-</ecNumber>
    </recommendedName>
</protein>
<evidence type="ECO:0000256" key="7">
    <source>
        <dbReference type="ARBA" id="ARBA00022968"/>
    </source>
</evidence>
<sequence>MAKFKVRKFITRNVGTASHLCRYRRRIMFICSPCFVLIPVYIYVSVALTYAMKHGMSNIQPVPLLPTRFIATGLSFSKDLAPHPEKCFWRTELDSGALWNFIQHIADRRNNPILKPALIAASVNPSNIPDDRERSIGSAGSCSPDYEILNLMPDYETFSNQMKNFVMSMHCRDYPLILEPRDVCDHGPLAKTRAPMLLLAIKTQSANFENREAIRQTWGRSGRVKGREKEGGLVRRVFLLGMTKDSHTEKKLRLESRLFGDIIQWDFTDTFFNLTLKDVLFWEWFSRRCPHARFIFKGDDDVFVRTPAILDYLQAEEEKTGTATTTKRSTQSNKIQFVVGDVIRNAAPLRSNDTKYYVPKSFYKGLYPTYPGGGGVVYSGSLAHKLFEVSQRVHLFPIDDVYLGMCLQRLGVPPINHPAFLTFDFPKDEPIDPCANHTILLVHKRSPTDMFQLWTETSAPSPECRNTALRVKPGVN</sequence>
<keyword evidence="11 13" id="KW-0472">Membrane</keyword>
<evidence type="ECO:0000256" key="11">
    <source>
        <dbReference type="ARBA" id="ARBA00023136"/>
    </source>
</evidence>
<dbReference type="GO" id="GO:0006629">
    <property type="term" value="P:lipid metabolic process"/>
    <property type="evidence" value="ECO:0007669"/>
    <property type="project" value="UniProtKB-KW"/>
</dbReference>
<keyword evidence="15" id="KW-1185">Reference proteome</keyword>
<keyword evidence="6 13" id="KW-0812">Transmembrane</keyword>
<dbReference type="GO" id="GO:0030311">
    <property type="term" value="P:poly-N-acetyllactosamine biosynthetic process"/>
    <property type="evidence" value="ECO:0007669"/>
    <property type="project" value="TreeGrafter"/>
</dbReference>
<dbReference type="PANTHER" id="PTHR11214:SF234">
    <property type="entry name" value="HEXOSYLTRANSFERASE"/>
    <property type="match status" value="1"/>
</dbReference>
<evidence type="ECO:0000313" key="14">
    <source>
        <dbReference type="EMBL" id="KAI7801596.1"/>
    </source>
</evidence>
<evidence type="ECO:0000256" key="2">
    <source>
        <dbReference type="ARBA" id="ARBA00004922"/>
    </source>
</evidence>
<dbReference type="FunFam" id="3.90.550.50:FF:000001">
    <property type="entry name" value="Hexosyltransferase"/>
    <property type="match status" value="1"/>
</dbReference>
<keyword evidence="8 13" id="KW-1133">Transmembrane helix</keyword>
<dbReference type="EC" id="2.4.1.-" evidence="13"/>
<dbReference type="InterPro" id="IPR002659">
    <property type="entry name" value="Glyco_trans_31"/>
</dbReference>
<dbReference type="GO" id="GO:0016758">
    <property type="term" value="F:hexosyltransferase activity"/>
    <property type="evidence" value="ECO:0007669"/>
    <property type="project" value="InterPro"/>
</dbReference>
<evidence type="ECO:0000256" key="13">
    <source>
        <dbReference type="RuleBase" id="RU363063"/>
    </source>
</evidence>
<keyword evidence="4 13" id="KW-0328">Glycosyltransferase</keyword>
<keyword evidence="10" id="KW-0443">Lipid metabolism</keyword>
<gene>
    <name evidence="14" type="ORF">IRJ41_017485</name>
</gene>
<name>A0A9W7TRR6_TRIRA</name>
<evidence type="ECO:0000313" key="15">
    <source>
        <dbReference type="Proteomes" id="UP001059041"/>
    </source>
</evidence>
<keyword evidence="12" id="KW-0325">Glycoprotein</keyword>